<dbReference type="EMBL" id="FOLE01000001">
    <property type="protein sequence ID" value="SFB76896.1"/>
    <property type="molecule type" value="Genomic_DNA"/>
</dbReference>
<reference evidence="1 2" key="1">
    <citation type="submission" date="2016-10" db="EMBL/GenBank/DDBJ databases">
        <authorList>
            <person name="de Groot N.N."/>
        </authorList>
    </citation>
    <scope>NUCLEOTIDE SEQUENCE [LARGE SCALE GENOMIC DNA]</scope>
    <source>
        <strain evidence="1 2">DSM 6793</strain>
    </source>
</reference>
<name>A0A1I1DR49_9BACT</name>
<accession>A0A1I1DR49</accession>
<organism evidence="1 2">
    <name type="scientific">Flexibacter flexilis DSM 6793</name>
    <dbReference type="NCBI Taxonomy" id="927664"/>
    <lineage>
        <taxon>Bacteria</taxon>
        <taxon>Pseudomonadati</taxon>
        <taxon>Bacteroidota</taxon>
        <taxon>Cytophagia</taxon>
        <taxon>Cytophagales</taxon>
        <taxon>Flexibacteraceae</taxon>
        <taxon>Flexibacter</taxon>
    </lineage>
</organism>
<dbReference type="AlphaFoldDB" id="A0A1I1DR49"/>
<sequence>MTKVLIIGASGSIAAFVATIVQNPALHLNQNLGISKP</sequence>
<gene>
    <name evidence="1" type="ORF">SAMN05421780_101385</name>
</gene>
<evidence type="ECO:0000313" key="1">
    <source>
        <dbReference type="EMBL" id="SFB76896.1"/>
    </source>
</evidence>
<dbReference type="Proteomes" id="UP000199514">
    <property type="component" value="Unassembled WGS sequence"/>
</dbReference>
<dbReference type="STRING" id="927664.SAMN05421780_101385"/>
<proteinExistence type="predicted"/>
<evidence type="ECO:0000313" key="2">
    <source>
        <dbReference type="Proteomes" id="UP000199514"/>
    </source>
</evidence>
<protein>
    <submittedName>
        <fullName evidence="1">Uncharacterized protein</fullName>
    </submittedName>
</protein>
<keyword evidence="2" id="KW-1185">Reference proteome</keyword>